<organism evidence="1 2">
    <name type="scientific">Echria macrotheca</name>
    <dbReference type="NCBI Taxonomy" id="438768"/>
    <lineage>
        <taxon>Eukaryota</taxon>
        <taxon>Fungi</taxon>
        <taxon>Dikarya</taxon>
        <taxon>Ascomycota</taxon>
        <taxon>Pezizomycotina</taxon>
        <taxon>Sordariomycetes</taxon>
        <taxon>Sordariomycetidae</taxon>
        <taxon>Sordariales</taxon>
        <taxon>Schizotheciaceae</taxon>
        <taxon>Echria</taxon>
    </lineage>
</organism>
<dbReference type="EMBL" id="MU839827">
    <property type="protein sequence ID" value="KAK1760711.1"/>
    <property type="molecule type" value="Genomic_DNA"/>
</dbReference>
<evidence type="ECO:0008006" key="3">
    <source>
        <dbReference type="Google" id="ProtNLM"/>
    </source>
</evidence>
<dbReference type="InterPro" id="IPR036788">
    <property type="entry name" value="T_IF-3_C_sf"/>
</dbReference>
<keyword evidence="2" id="KW-1185">Reference proteome</keyword>
<accession>A0AAJ0BM36</accession>
<dbReference type="GO" id="GO:0006413">
    <property type="term" value="P:translational initiation"/>
    <property type="evidence" value="ECO:0007669"/>
    <property type="project" value="InterPro"/>
</dbReference>
<dbReference type="Gene3D" id="3.30.110.10">
    <property type="entry name" value="Translation initiation factor 3 (IF-3), C-terminal domain"/>
    <property type="match status" value="1"/>
</dbReference>
<dbReference type="SUPFAM" id="SSF55200">
    <property type="entry name" value="Translation initiation factor IF3, C-terminal domain"/>
    <property type="match status" value="1"/>
</dbReference>
<evidence type="ECO:0000313" key="1">
    <source>
        <dbReference type="EMBL" id="KAK1760711.1"/>
    </source>
</evidence>
<evidence type="ECO:0000313" key="2">
    <source>
        <dbReference type="Proteomes" id="UP001239445"/>
    </source>
</evidence>
<reference evidence="1" key="1">
    <citation type="submission" date="2023-06" db="EMBL/GenBank/DDBJ databases">
        <title>Genome-scale phylogeny and comparative genomics of the fungal order Sordariales.</title>
        <authorList>
            <consortium name="Lawrence Berkeley National Laboratory"/>
            <person name="Hensen N."/>
            <person name="Bonometti L."/>
            <person name="Westerberg I."/>
            <person name="Brannstrom I.O."/>
            <person name="Guillou S."/>
            <person name="Cros-Aarteil S."/>
            <person name="Calhoun S."/>
            <person name="Haridas S."/>
            <person name="Kuo A."/>
            <person name="Mondo S."/>
            <person name="Pangilinan J."/>
            <person name="Riley R."/>
            <person name="Labutti K."/>
            <person name="Andreopoulos B."/>
            <person name="Lipzen A."/>
            <person name="Chen C."/>
            <person name="Yanf M."/>
            <person name="Daum C."/>
            <person name="Ng V."/>
            <person name="Clum A."/>
            <person name="Steindorff A."/>
            <person name="Ohm R."/>
            <person name="Martin F."/>
            <person name="Silar P."/>
            <person name="Natvig D."/>
            <person name="Lalanne C."/>
            <person name="Gautier V."/>
            <person name="Ament-Velasquez S.L."/>
            <person name="Kruys A."/>
            <person name="Hutchinson M.I."/>
            <person name="Powell A.J."/>
            <person name="Barry K."/>
            <person name="Miller A.N."/>
            <person name="Grigoriev I.V."/>
            <person name="Debuchy R."/>
            <person name="Gladieux P."/>
            <person name="Thoren M.H."/>
            <person name="Johannesson H."/>
        </authorList>
    </citation>
    <scope>NUCLEOTIDE SEQUENCE</scope>
    <source>
        <strain evidence="1">PSN4</strain>
    </source>
</reference>
<comment type="caution">
    <text evidence="1">The sequence shown here is derived from an EMBL/GenBank/DDBJ whole genome shotgun (WGS) entry which is preliminary data.</text>
</comment>
<protein>
    <recommendedName>
        <fullName evidence="3">Translation initiation factor IF-3</fullName>
    </recommendedName>
</protein>
<sequence>MKASRCAFDAAVALRSVFINNVLGTQPRGRFVLPRLFLPSLANPPLQRQAFSVHHALFKKAAPALPRDDEIEDPLIIVRDPETGQLGPPTPTKNVLKQLDLRLKTLVMVKQASADENAPQYPICVIANRRILPEPQPVKGKGKKKKAENEPDKELEIRWGIGLNDLQLKLKKLREFLGKGYTVHVSLLRNRKRGTRVATTEECKQILETVEGVIREIPGTKETQGRSGNLGANYKIFLQGSPKAGPAAPDKAAPVANT</sequence>
<gene>
    <name evidence="1" type="ORF">QBC47DRAFT_12580</name>
</gene>
<proteinExistence type="predicted"/>
<dbReference type="Proteomes" id="UP001239445">
    <property type="component" value="Unassembled WGS sequence"/>
</dbReference>
<name>A0AAJ0BM36_9PEZI</name>
<dbReference type="AlphaFoldDB" id="A0AAJ0BM36"/>